<feature type="binding site" evidence="5">
    <location>
        <position position="87"/>
    </location>
    <ligand>
        <name>S-adenosyl-L-methionine</name>
        <dbReference type="ChEBI" id="CHEBI:59789"/>
    </ligand>
</feature>
<evidence type="ECO:0000256" key="2">
    <source>
        <dbReference type="ARBA" id="ARBA00022679"/>
    </source>
</evidence>
<dbReference type="PROSITE" id="PS01131">
    <property type="entry name" value="RRNA_A_DIMETH"/>
    <property type="match status" value="1"/>
</dbReference>
<evidence type="ECO:0000256" key="5">
    <source>
        <dbReference type="PROSITE-ProRule" id="PRU01026"/>
    </source>
</evidence>
<feature type="binding site" evidence="5">
    <location>
        <position position="103"/>
    </location>
    <ligand>
        <name>S-adenosyl-L-methionine</name>
        <dbReference type="ChEBI" id="CHEBI:59789"/>
    </ligand>
</feature>
<dbReference type="InterPro" id="IPR023165">
    <property type="entry name" value="rRNA_Ade_diMease-like_C"/>
</dbReference>
<keyword evidence="2 5" id="KW-0808">Transferase</keyword>
<dbReference type="Proteomes" id="UP000292855">
    <property type="component" value="Unassembled WGS sequence"/>
</dbReference>
<dbReference type="Pfam" id="PF00398">
    <property type="entry name" value="RrnaAD"/>
    <property type="match status" value="1"/>
</dbReference>
<feature type="binding site" evidence="5">
    <location>
        <position position="62"/>
    </location>
    <ligand>
        <name>S-adenosyl-L-methionine</name>
        <dbReference type="ChEBI" id="CHEBI:59789"/>
    </ligand>
</feature>
<evidence type="ECO:0000256" key="3">
    <source>
        <dbReference type="ARBA" id="ARBA00022691"/>
    </source>
</evidence>
<dbReference type="Gene3D" id="3.40.50.150">
    <property type="entry name" value="Vaccinia Virus protein VP39"/>
    <property type="match status" value="1"/>
</dbReference>
<evidence type="ECO:0000313" key="7">
    <source>
        <dbReference type="EMBL" id="RZF61434.1"/>
    </source>
</evidence>
<dbReference type="OrthoDB" id="9786598at2"/>
<keyword evidence="3 5" id="KW-0949">S-adenosyl-L-methionine</keyword>
<name>A0A4Q6XVM2_9SPHI</name>
<dbReference type="NCBIfam" id="NF000499">
    <property type="entry name" value="Erm23S_rRNA_broad"/>
    <property type="match status" value="1"/>
</dbReference>
<dbReference type="SUPFAM" id="SSF53335">
    <property type="entry name" value="S-adenosyl-L-methionine-dependent methyltransferases"/>
    <property type="match status" value="1"/>
</dbReference>
<dbReference type="SMART" id="SM00650">
    <property type="entry name" value="rADc"/>
    <property type="match status" value="1"/>
</dbReference>
<dbReference type="GO" id="GO:0005829">
    <property type="term" value="C:cytosol"/>
    <property type="evidence" value="ECO:0007669"/>
    <property type="project" value="TreeGrafter"/>
</dbReference>
<dbReference type="InterPro" id="IPR020596">
    <property type="entry name" value="rRNA_Ade_Mease_Trfase_CS"/>
</dbReference>
<dbReference type="EMBL" id="SGIT01000001">
    <property type="protein sequence ID" value="RZF61434.1"/>
    <property type="molecule type" value="Genomic_DNA"/>
</dbReference>
<comment type="caution">
    <text evidence="7">The sequence shown here is derived from an EMBL/GenBank/DDBJ whole genome shotgun (WGS) entry which is preliminary data.</text>
</comment>
<dbReference type="GO" id="GO:0003723">
    <property type="term" value="F:RNA binding"/>
    <property type="evidence" value="ECO:0007669"/>
    <property type="project" value="UniProtKB-UniRule"/>
</dbReference>
<feature type="binding site" evidence="5">
    <location>
        <position position="16"/>
    </location>
    <ligand>
        <name>S-adenosyl-L-methionine</name>
        <dbReference type="ChEBI" id="CHEBI:59789"/>
    </ligand>
</feature>
<organism evidence="7 8">
    <name type="scientific">Sphingobacterium corticibacterium</name>
    <dbReference type="NCBI Taxonomy" id="2484746"/>
    <lineage>
        <taxon>Bacteria</taxon>
        <taxon>Pseudomonadati</taxon>
        <taxon>Bacteroidota</taxon>
        <taxon>Sphingobacteriia</taxon>
        <taxon>Sphingobacteriales</taxon>
        <taxon>Sphingobacteriaceae</taxon>
        <taxon>Sphingobacterium</taxon>
    </lineage>
</organism>
<gene>
    <name evidence="7" type="primary">erm</name>
    <name evidence="7" type="ORF">EWE74_00900</name>
</gene>
<feature type="domain" description="Ribosomal RNA adenine methylase transferase N-terminal" evidence="6">
    <location>
        <begin position="21"/>
        <end position="186"/>
    </location>
</feature>
<dbReference type="PANTHER" id="PTHR11727:SF7">
    <property type="entry name" value="DIMETHYLADENOSINE TRANSFERASE-RELATED"/>
    <property type="match status" value="1"/>
</dbReference>
<reference evidence="7 8" key="1">
    <citation type="submission" date="2019-02" db="EMBL/GenBank/DDBJ databases">
        <authorList>
            <person name="Li Y."/>
        </authorList>
    </citation>
    <scope>NUCLEOTIDE SEQUENCE [LARGE SCALE GENOMIC DNA]</scope>
    <source>
        <strain evidence="7 8">30C10-4-7</strain>
    </source>
</reference>
<dbReference type="Gene3D" id="1.10.8.100">
    <property type="entry name" value="Ribosomal RNA adenine dimethylase-like, domain 2"/>
    <property type="match status" value="1"/>
</dbReference>
<sequence length="266" mass="30886">MKKNRIPIRFTGQHFTIDNLLIADAVNLVKIKNDDTVLDIGAGKGIITTHLFKRCNKVYAVENDKYLAKYLKQKFIDHESVEIINQDFRNFKAPKVNFKVVANIPYFLTSNILKYLMYDNMEYFDSASLIMQFEPASKLTVNCTSDPFKLFYRTFYDFQIIYEISPSSFTPPPKVRSALLGIIRKKNCHIGVEMKERYLRYLCFLIRNPSSNALTVLKTIFRKSQARQVIEKLGIKGDIKISELSAKEIATCFQQMILKVPDRFHP</sequence>
<comment type="similarity">
    <text evidence="5">Belongs to the class I-like SAM-binding methyltransferase superfamily. rRNA adenine N(6)-methyltransferase family.</text>
</comment>
<evidence type="ECO:0000256" key="4">
    <source>
        <dbReference type="ARBA" id="ARBA00022884"/>
    </source>
</evidence>
<dbReference type="RefSeq" id="WP_130139663.1">
    <property type="nucleotide sequence ID" value="NZ_SGIT01000001.1"/>
</dbReference>
<keyword evidence="8" id="KW-1185">Reference proteome</keyword>
<dbReference type="AlphaFoldDB" id="A0A4Q6XVM2"/>
<dbReference type="InterPro" id="IPR029063">
    <property type="entry name" value="SAM-dependent_MTases_sf"/>
</dbReference>
<dbReference type="PROSITE" id="PS51689">
    <property type="entry name" value="SAM_RNA_A_N6_MT"/>
    <property type="match status" value="1"/>
</dbReference>
<keyword evidence="4 5" id="KW-0694">RNA-binding</keyword>
<evidence type="ECO:0000256" key="1">
    <source>
        <dbReference type="ARBA" id="ARBA00022603"/>
    </source>
</evidence>
<protein>
    <submittedName>
        <fullName evidence="7">23S ribosomal RNA methyltransferase Erm</fullName>
    </submittedName>
</protein>
<evidence type="ECO:0000313" key="8">
    <source>
        <dbReference type="Proteomes" id="UP000292855"/>
    </source>
</evidence>
<dbReference type="PANTHER" id="PTHR11727">
    <property type="entry name" value="DIMETHYLADENOSINE TRANSFERASE"/>
    <property type="match status" value="1"/>
</dbReference>
<feature type="binding site" evidence="5">
    <location>
        <position position="14"/>
    </location>
    <ligand>
        <name>S-adenosyl-L-methionine</name>
        <dbReference type="ChEBI" id="CHEBI:59789"/>
    </ligand>
</feature>
<dbReference type="InterPro" id="IPR001737">
    <property type="entry name" value="KsgA/Erm"/>
</dbReference>
<proteinExistence type="inferred from homology"/>
<accession>A0A4Q6XVM2</accession>
<evidence type="ECO:0000259" key="6">
    <source>
        <dbReference type="SMART" id="SM00650"/>
    </source>
</evidence>
<dbReference type="GO" id="GO:0000179">
    <property type="term" value="F:rRNA (adenine-N6,N6-)-dimethyltransferase activity"/>
    <property type="evidence" value="ECO:0007669"/>
    <property type="project" value="UniProtKB-UniRule"/>
</dbReference>
<dbReference type="CDD" id="cd02440">
    <property type="entry name" value="AdoMet_MTases"/>
    <property type="match status" value="1"/>
</dbReference>
<keyword evidence="1 5" id="KW-0489">Methyltransferase</keyword>
<feature type="binding site" evidence="5">
    <location>
        <position position="41"/>
    </location>
    <ligand>
        <name>S-adenosyl-L-methionine</name>
        <dbReference type="ChEBI" id="CHEBI:59789"/>
    </ligand>
</feature>
<dbReference type="InterPro" id="IPR020598">
    <property type="entry name" value="rRNA_Ade_methylase_Trfase_N"/>
</dbReference>